<proteinExistence type="inferred from homology"/>
<comment type="pathway">
    <text evidence="2 16">Glycerolipid metabolism; triacylglycerol biosynthesis.</text>
</comment>
<keyword evidence="14 16" id="KW-0012">Acyltransferase</keyword>
<evidence type="ECO:0000256" key="13">
    <source>
        <dbReference type="ARBA" id="ARBA00023136"/>
    </source>
</evidence>
<comment type="catalytic activity">
    <reaction evidence="15 16">
        <text>an acyl-CoA + a 1,2-diacyl-sn-glycerol = a triacyl-sn-glycerol + CoA</text>
        <dbReference type="Rhea" id="RHEA:10868"/>
        <dbReference type="ChEBI" id="CHEBI:17815"/>
        <dbReference type="ChEBI" id="CHEBI:57287"/>
        <dbReference type="ChEBI" id="CHEBI:58342"/>
        <dbReference type="ChEBI" id="CHEBI:64615"/>
        <dbReference type="EC" id="2.3.1.20"/>
    </reaction>
</comment>
<dbReference type="GO" id="GO:0019432">
    <property type="term" value="P:triglyceride biosynthetic process"/>
    <property type="evidence" value="ECO:0007669"/>
    <property type="project" value="UniProtKB-UniRule"/>
</dbReference>
<dbReference type="AlphaFoldDB" id="A0A507EBT0"/>
<evidence type="ECO:0000256" key="14">
    <source>
        <dbReference type="ARBA" id="ARBA00023315"/>
    </source>
</evidence>
<evidence type="ECO:0000256" key="2">
    <source>
        <dbReference type="ARBA" id="ARBA00004771"/>
    </source>
</evidence>
<keyword evidence="11 16" id="KW-1133">Transmembrane helix</keyword>
<comment type="similarity">
    <text evidence="4 16">Belongs to the diacylglycerol acyltransferase family.</text>
</comment>
<keyword evidence="18" id="KW-1185">Reference proteome</keyword>
<evidence type="ECO:0000256" key="15">
    <source>
        <dbReference type="ARBA" id="ARBA00048109"/>
    </source>
</evidence>
<evidence type="ECO:0000256" key="7">
    <source>
        <dbReference type="ARBA" id="ARBA00022679"/>
    </source>
</evidence>
<keyword evidence="10 16" id="KW-0256">Endoplasmic reticulum</keyword>
<accession>A0A507EBT0</accession>
<dbReference type="PANTHER" id="PTHR12317">
    <property type="entry name" value="DIACYLGLYCEROL O-ACYLTRANSFERASE"/>
    <property type="match status" value="1"/>
</dbReference>
<evidence type="ECO:0000256" key="3">
    <source>
        <dbReference type="ARBA" id="ARBA00005189"/>
    </source>
</evidence>
<dbReference type="EC" id="2.3.1.20" evidence="5 16"/>
<keyword evidence="8 16" id="KW-0812">Transmembrane</keyword>
<keyword evidence="12 16" id="KW-0443">Lipid metabolism</keyword>
<gene>
    <name evidence="17" type="ORF">CcCBS67573_g08980</name>
</gene>
<dbReference type="EMBL" id="QEAP01000682">
    <property type="protein sequence ID" value="TPX60658.1"/>
    <property type="molecule type" value="Genomic_DNA"/>
</dbReference>
<evidence type="ECO:0000256" key="12">
    <source>
        <dbReference type="ARBA" id="ARBA00023098"/>
    </source>
</evidence>
<evidence type="ECO:0000256" key="8">
    <source>
        <dbReference type="ARBA" id="ARBA00022692"/>
    </source>
</evidence>
<sequence length="353" mass="39975">MKGGETIVPPLDTKFDPESRLQVVLVTYWVLNAVLWIVLTPIATWIAMFMFPTVVVPVVVLYCVWAYGIEADIHNKGGWGKANKPANGPGMWFSNLSIWHHFRHYFKAHLVKTADLPSDRNYILGCHPHGVYLLGIFANVTGNRSVFYKHYPGLHLRLATLPINFRLPGWREFFLSLGGIGVDRRSLEHVLKQKNASDPTKGAGNIVTLVVGGAEEFTYMQPKTMDLVLQKRKGFAKLALTTGASLVPLISFNENDTWKPSDSEFLRKVNKFAKSTFHFVLPALEGYGNPFTPFPARLVTVIGAPIHVEQTSQPTDEQIDALHKRYIKELTELYETYKDDFFQDRVSEMRLVQ</sequence>
<evidence type="ECO:0000256" key="9">
    <source>
        <dbReference type="ARBA" id="ARBA00022798"/>
    </source>
</evidence>
<keyword evidence="9" id="KW-0319">Glycerol metabolism</keyword>
<dbReference type="PANTHER" id="PTHR12317:SF0">
    <property type="entry name" value="ACYLTRANSFERASE"/>
    <property type="match status" value="1"/>
</dbReference>
<feature type="transmembrane region" description="Helical" evidence="16">
    <location>
        <begin position="21"/>
        <end position="39"/>
    </location>
</feature>
<dbReference type="GO" id="GO:0005789">
    <property type="term" value="C:endoplasmic reticulum membrane"/>
    <property type="evidence" value="ECO:0007669"/>
    <property type="project" value="UniProtKB-SubCell"/>
</dbReference>
<dbReference type="Proteomes" id="UP000320333">
    <property type="component" value="Unassembled WGS sequence"/>
</dbReference>
<keyword evidence="7" id="KW-0808">Transferase</keyword>
<protein>
    <recommendedName>
        <fullName evidence="5 16">Diacylglycerol O-acyltransferase</fullName>
        <ecNumber evidence="5 16">2.3.1.20</ecNumber>
    </recommendedName>
</protein>
<evidence type="ECO:0000256" key="1">
    <source>
        <dbReference type="ARBA" id="ARBA00004477"/>
    </source>
</evidence>
<dbReference type="UniPathway" id="UPA00282"/>
<keyword evidence="6 16" id="KW-0444">Lipid biosynthesis</keyword>
<evidence type="ECO:0000313" key="17">
    <source>
        <dbReference type="EMBL" id="TPX60658.1"/>
    </source>
</evidence>
<keyword evidence="13 16" id="KW-0472">Membrane</keyword>
<evidence type="ECO:0000256" key="16">
    <source>
        <dbReference type="RuleBase" id="RU367023"/>
    </source>
</evidence>
<dbReference type="GO" id="GO:0006071">
    <property type="term" value="P:glycerol metabolic process"/>
    <property type="evidence" value="ECO:0007669"/>
    <property type="project" value="UniProtKB-UniRule"/>
</dbReference>
<comment type="caution">
    <text evidence="17">The sequence shown here is derived from an EMBL/GenBank/DDBJ whole genome shotgun (WGS) entry which is preliminary data.</text>
</comment>
<comment type="pathway">
    <text evidence="3">Lipid metabolism.</text>
</comment>
<evidence type="ECO:0000256" key="4">
    <source>
        <dbReference type="ARBA" id="ARBA00005420"/>
    </source>
</evidence>
<evidence type="ECO:0000256" key="10">
    <source>
        <dbReference type="ARBA" id="ARBA00022824"/>
    </source>
</evidence>
<comment type="function">
    <text evidence="16">Catalyzes the terminal and only committed step in triacylglycerol synthesis by using diacylglycerol and fatty acyl CoA as substrates.</text>
</comment>
<dbReference type="OrthoDB" id="264532at2759"/>
<reference evidence="17 18" key="1">
    <citation type="journal article" date="2019" name="Sci. Rep.">
        <title>Comparative genomics of chytrid fungi reveal insights into the obligate biotrophic and pathogenic lifestyle of Synchytrium endobioticum.</title>
        <authorList>
            <person name="van de Vossenberg B.T.L.H."/>
            <person name="Warris S."/>
            <person name="Nguyen H.D.T."/>
            <person name="van Gent-Pelzer M.P.E."/>
            <person name="Joly D.L."/>
            <person name="van de Geest H.C."/>
            <person name="Bonants P.J.M."/>
            <person name="Smith D.S."/>
            <person name="Levesque C.A."/>
            <person name="van der Lee T.A.J."/>
        </authorList>
    </citation>
    <scope>NUCLEOTIDE SEQUENCE [LARGE SCALE GENOMIC DNA]</scope>
    <source>
        <strain evidence="17 18">CBS 675.73</strain>
    </source>
</reference>
<dbReference type="CDD" id="cd07987">
    <property type="entry name" value="LPLAT_MGAT-like"/>
    <property type="match status" value="1"/>
</dbReference>
<feature type="transmembrane region" description="Helical" evidence="16">
    <location>
        <begin position="45"/>
        <end position="67"/>
    </location>
</feature>
<evidence type="ECO:0000256" key="6">
    <source>
        <dbReference type="ARBA" id="ARBA00022516"/>
    </source>
</evidence>
<dbReference type="Pfam" id="PF03982">
    <property type="entry name" value="DAGAT"/>
    <property type="match status" value="1"/>
</dbReference>
<name>A0A507EBT0_9FUNG</name>
<evidence type="ECO:0000313" key="18">
    <source>
        <dbReference type="Proteomes" id="UP000320333"/>
    </source>
</evidence>
<organism evidence="17 18">
    <name type="scientific">Chytriomyces confervae</name>
    <dbReference type="NCBI Taxonomy" id="246404"/>
    <lineage>
        <taxon>Eukaryota</taxon>
        <taxon>Fungi</taxon>
        <taxon>Fungi incertae sedis</taxon>
        <taxon>Chytridiomycota</taxon>
        <taxon>Chytridiomycota incertae sedis</taxon>
        <taxon>Chytridiomycetes</taxon>
        <taxon>Chytridiales</taxon>
        <taxon>Chytriomycetaceae</taxon>
        <taxon>Chytriomyces</taxon>
    </lineage>
</organism>
<comment type="subcellular location">
    <subcellularLocation>
        <location evidence="1 16">Endoplasmic reticulum membrane</location>
        <topology evidence="1 16">Multi-pass membrane protein</topology>
    </subcellularLocation>
</comment>
<evidence type="ECO:0000256" key="5">
    <source>
        <dbReference type="ARBA" id="ARBA00013244"/>
    </source>
</evidence>
<dbReference type="GO" id="GO:0004144">
    <property type="term" value="F:diacylglycerol O-acyltransferase activity"/>
    <property type="evidence" value="ECO:0007669"/>
    <property type="project" value="UniProtKB-UniRule"/>
</dbReference>
<dbReference type="STRING" id="246404.A0A507EBT0"/>
<dbReference type="InterPro" id="IPR007130">
    <property type="entry name" value="DAGAT"/>
</dbReference>
<evidence type="ECO:0000256" key="11">
    <source>
        <dbReference type="ARBA" id="ARBA00022989"/>
    </source>
</evidence>